<keyword evidence="8" id="KW-1185">Reference proteome</keyword>
<evidence type="ECO:0000256" key="1">
    <source>
        <dbReference type="ARBA" id="ARBA00023015"/>
    </source>
</evidence>
<evidence type="ECO:0000256" key="3">
    <source>
        <dbReference type="ARBA" id="ARBA00023163"/>
    </source>
</evidence>
<gene>
    <name evidence="7" type="ORF">PENARI_c007G02529</name>
</gene>
<dbReference type="PANTHER" id="PTHR47256">
    <property type="entry name" value="ZN(II)2CYS6 TRANSCRIPTION FACTOR (EUROFUNG)-RELATED"/>
    <property type="match status" value="1"/>
</dbReference>
<dbReference type="GeneID" id="34575528"/>
<keyword evidence="1" id="KW-0805">Transcription regulation</keyword>
<reference evidence="7 8" key="1">
    <citation type="journal article" date="2016" name="Sci. Rep.">
        <title>Penicillium arizonense, a new, genome sequenced fungal species, reveals a high chemical diversity in secreted metabolites.</title>
        <authorList>
            <person name="Grijseels S."/>
            <person name="Nielsen J.C."/>
            <person name="Randelovic M."/>
            <person name="Nielsen J."/>
            <person name="Nielsen K.F."/>
            <person name="Workman M."/>
            <person name="Frisvad J.C."/>
        </authorList>
    </citation>
    <scope>NUCLEOTIDE SEQUENCE [LARGE SCALE GENOMIC DNA]</scope>
    <source>
        <strain evidence="7 8">CBS 141311</strain>
    </source>
</reference>
<dbReference type="PROSITE" id="PS50048">
    <property type="entry name" value="ZN2_CY6_FUNGAL_2"/>
    <property type="match status" value="1"/>
</dbReference>
<sequence>MPPRNSKDSRMLFTQAPDSTSHQTGGAPSTRAKKATTACQACQKRKSKCVGGEPCEPCQKANTECVINADNDGRRRIILKRKIESLEQDRNLFELLVEGIRNDEERQVPWILNMIRSNVSLDEIRLYLTESQGTSHSHNVQMKSPTSSSKRFMDVRRISDIPLYEVPAQPWTSVTIDGSFVSHLVSHYFTWQHSTLNWIDRDLFLADMRVGKLDSRFCSPLLVNIMLACACFYSDYPEVFAKPDDPSTRGEHFLEEAMQHLAMEEDRLRLTTLQAWGDIYTIACIMGKDRVASQYLVRIADCISQAMNNRQRMISEANEQAPEMARSIDIAIFGLFSQYSVAILSLQKGATVTRPTTLEYFPEIHDPDDIWTPYPPQGEPIAAHTNCLKNGLFDQGLITWEICDYLFGDENNTRVDPEIINTFHQRFEIWAEKLPQCIKLGYASTPGVMEMHMRYHNAILVMFGFVTPNTKEGESTMKDRIKSLRTSSARHIGTILSQFRSLWPVKCMPMTAMRYATIALLTLFEDLDDVQNQRAFTDIVIILRALASRWQFAKGLLRLVQLTTLKQDTSLPGGTVAMLRDLPSSSGKHRRDSDSAAGLPPAWPL</sequence>
<accession>A0A1F5LKN7</accession>
<keyword evidence="3" id="KW-0804">Transcription</keyword>
<dbReference type="PANTHER" id="PTHR47256:SF1">
    <property type="entry name" value="ZN(II)2CYS6 TRANSCRIPTION FACTOR (EUROFUNG)"/>
    <property type="match status" value="1"/>
</dbReference>
<dbReference type="InterPro" id="IPR001138">
    <property type="entry name" value="Zn2Cys6_DnaBD"/>
</dbReference>
<dbReference type="GO" id="GO:0003677">
    <property type="term" value="F:DNA binding"/>
    <property type="evidence" value="ECO:0007669"/>
    <property type="project" value="UniProtKB-KW"/>
</dbReference>
<evidence type="ECO:0000256" key="5">
    <source>
        <dbReference type="SAM" id="MobiDB-lite"/>
    </source>
</evidence>
<organism evidence="7 8">
    <name type="scientific">Penicillium arizonense</name>
    <dbReference type="NCBI Taxonomy" id="1835702"/>
    <lineage>
        <taxon>Eukaryota</taxon>
        <taxon>Fungi</taxon>
        <taxon>Dikarya</taxon>
        <taxon>Ascomycota</taxon>
        <taxon>Pezizomycotina</taxon>
        <taxon>Eurotiomycetes</taxon>
        <taxon>Eurotiomycetidae</taxon>
        <taxon>Eurotiales</taxon>
        <taxon>Aspergillaceae</taxon>
        <taxon>Penicillium</taxon>
    </lineage>
</organism>
<dbReference type="CDD" id="cd00067">
    <property type="entry name" value="GAL4"/>
    <property type="match status" value="1"/>
</dbReference>
<feature type="compositionally biased region" description="Polar residues" evidence="5">
    <location>
        <begin position="16"/>
        <end position="27"/>
    </location>
</feature>
<dbReference type="RefSeq" id="XP_022489225.1">
    <property type="nucleotide sequence ID" value="XM_022630794.1"/>
</dbReference>
<protein>
    <recommendedName>
        <fullName evidence="6">Zn(2)-C6 fungal-type domain-containing protein</fullName>
    </recommendedName>
</protein>
<proteinExistence type="predicted"/>
<keyword evidence="4" id="KW-0539">Nucleus</keyword>
<feature type="compositionally biased region" description="Basic and acidic residues" evidence="5">
    <location>
        <begin position="1"/>
        <end position="10"/>
    </location>
</feature>
<name>A0A1F5LKN7_PENAI</name>
<evidence type="ECO:0000256" key="2">
    <source>
        <dbReference type="ARBA" id="ARBA00023125"/>
    </source>
</evidence>
<keyword evidence="2" id="KW-0238">DNA-binding</keyword>
<dbReference type="GO" id="GO:0000981">
    <property type="term" value="F:DNA-binding transcription factor activity, RNA polymerase II-specific"/>
    <property type="evidence" value="ECO:0007669"/>
    <property type="project" value="InterPro"/>
</dbReference>
<evidence type="ECO:0000259" key="6">
    <source>
        <dbReference type="PROSITE" id="PS50048"/>
    </source>
</evidence>
<evidence type="ECO:0000256" key="4">
    <source>
        <dbReference type="ARBA" id="ARBA00023242"/>
    </source>
</evidence>
<dbReference type="CDD" id="cd12148">
    <property type="entry name" value="fungal_TF_MHR"/>
    <property type="match status" value="1"/>
</dbReference>
<evidence type="ECO:0000313" key="8">
    <source>
        <dbReference type="Proteomes" id="UP000177622"/>
    </source>
</evidence>
<dbReference type="GO" id="GO:0008270">
    <property type="term" value="F:zinc ion binding"/>
    <property type="evidence" value="ECO:0007669"/>
    <property type="project" value="InterPro"/>
</dbReference>
<dbReference type="STRING" id="1835702.A0A1F5LKN7"/>
<dbReference type="Gene3D" id="4.10.240.10">
    <property type="entry name" value="Zn(2)-C6 fungal-type DNA-binding domain"/>
    <property type="match status" value="1"/>
</dbReference>
<dbReference type="AlphaFoldDB" id="A0A1F5LKN7"/>
<dbReference type="OrthoDB" id="2593732at2759"/>
<dbReference type="InterPro" id="IPR036864">
    <property type="entry name" value="Zn2-C6_fun-type_DNA-bd_sf"/>
</dbReference>
<dbReference type="InterPro" id="IPR053187">
    <property type="entry name" value="Notoamide_regulator"/>
</dbReference>
<feature type="region of interest" description="Disordered" evidence="5">
    <location>
        <begin position="1"/>
        <end position="34"/>
    </location>
</feature>
<feature type="domain" description="Zn(2)-C6 fungal-type" evidence="6">
    <location>
        <begin position="38"/>
        <end position="67"/>
    </location>
</feature>
<dbReference type="EMBL" id="LXJU01000007">
    <property type="protein sequence ID" value="OGE53788.1"/>
    <property type="molecule type" value="Genomic_DNA"/>
</dbReference>
<dbReference type="Pfam" id="PF00172">
    <property type="entry name" value="Zn_clus"/>
    <property type="match status" value="1"/>
</dbReference>
<feature type="region of interest" description="Disordered" evidence="5">
    <location>
        <begin position="581"/>
        <end position="605"/>
    </location>
</feature>
<dbReference type="SUPFAM" id="SSF57701">
    <property type="entry name" value="Zn2/Cys6 DNA-binding domain"/>
    <property type="match status" value="1"/>
</dbReference>
<dbReference type="SMART" id="SM00066">
    <property type="entry name" value="GAL4"/>
    <property type="match status" value="1"/>
</dbReference>
<evidence type="ECO:0000313" key="7">
    <source>
        <dbReference type="EMBL" id="OGE53788.1"/>
    </source>
</evidence>
<comment type="caution">
    <text evidence="7">The sequence shown here is derived from an EMBL/GenBank/DDBJ whole genome shotgun (WGS) entry which is preliminary data.</text>
</comment>
<dbReference type="Proteomes" id="UP000177622">
    <property type="component" value="Unassembled WGS sequence"/>
</dbReference>